<keyword evidence="2" id="KW-1185">Reference proteome</keyword>
<dbReference type="InParanoid" id="A0A3N4K995"/>
<dbReference type="EMBL" id="ML119196">
    <property type="protein sequence ID" value="RPB07100.1"/>
    <property type="molecule type" value="Genomic_DNA"/>
</dbReference>
<protein>
    <submittedName>
        <fullName evidence="1">Uncharacterized protein</fullName>
    </submittedName>
</protein>
<evidence type="ECO:0000313" key="1">
    <source>
        <dbReference type="EMBL" id="RPB07100.1"/>
    </source>
</evidence>
<dbReference type="OrthoDB" id="3248909at2759"/>
<dbReference type="Proteomes" id="UP000277580">
    <property type="component" value="Unassembled WGS sequence"/>
</dbReference>
<sequence>MIPVLASQNITYPVIRWNIPVEEPGLEGVGIFNNNFYHPPYTHAWLNSSLPEFMTEDYALEKWSPYPINSSLDIGNNTEERVDDISGQYPWTGPTILYEADLECKEANANPIPDDGNGIVRYNLTLKSKGSLGRLAT</sequence>
<dbReference type="AlphaFoldDB" id="A0A3N4K995"/>
<proteinExistence type="predicted"/>
<organism evidence="1 2">
    <name type="scientific">Morchella conica CCBAS932</name>
    <dbReference type="NCBI Taxonomy" id="1392247"/>
    <lineage>
        <taxon>Eukaryota</taxon>
        <taxon>Fungi</taxon>
        <taxon>Dikarya</taxon>
        <taxon>Ascomycota</taxon>
        <taxon>Pezizomycotina</taxon>
        <taxon>Pezizomycetes</taxon>
        <taxon>Pezizales</taxon>
        <taxon>Morchellaceae</taxon>
        <taxon>Morchella</taxon>
    </lineage>
</organism>
<name>A0A3N4K995_9PEZI</name>
<reference evidence="1 2" key="1">
    <citation type="journal article" date="2018" name="Nat. Ecol. Evol.">
        <title>Pezizomycetes genomes reveal the molecular basis of ectomycorrhizal truffle lifestyle.</title>
        <authorList>
            <person name="Murat C."/>
            <person name="Payen T."/>
            <person name="Noel B."/>
            <person name="Kuo A."/>
            <person name="Morin E."/>
            <person name="Chen J."/>
            <person name="Kohler A."/>
            <person name="Krizsan K."/>
            <person name="Balestrini R."/>
            <person name="Da Silva C."/>
            <person name="Montanini B."/>
            <person name="Hainaut M."/>
            <person name="Levati E."/>
            <person name="Barry K.W."/>
            <person name="Belfiori B."/>
            <person name="Cichocki N."/>
            <person name="Clum A."/>
            <person name="Dockter R.B."/>
            <person name="Fauchery L."/>
            <person name="Guy J."/>
            <person name="Iotti M."/>
            <person name="Le Tacon F."/>
            <person name="Lindquist E.A."/>
            <person name="Lipzen A."/>
            <person name="Malagnac F."/>
            <person name="Mello A."/>
            <person name="Molinier V."/>
            <person name="Miyauchi S."/>
            <person name="Poulain J."/>
            <person name="Riccioni C."/>
            <person name="Rubini A."/>
            <person name="Sitrit Y."/>
            <person name="Splivallo R."/>
            <person name="Traeger S."/>
            <person name="Wang M."/>
            <person name="Zifcakova L."/>
            <person name="Wipf D."/>
            <person name="Zambonelli A."/>
            <person name="Paolocci F."/>
            <person name="Nowrousian M."/>
            <person name="Ottonello S."/>
            <person name="Baldrian P."/>
            <person name="Spatafora J.W."/>
            <person name="Henrissat B."/>
            <person name="Nagy L.G."/>
            <person name="Aury J.M."/>
            <person name="Wincker P."/>
            <person name="Grigoriev I.V."/>
            <person name="Bonfante P."/>
            <person name="Martin F.M."/>
        </authorList>
    </citation>
    <scope>NUCLEOTIDE SEQUENCE [LARGE SCALE GENOMIC DNA]</scope>
    <source>
        <strain evidence="1 2">CCBAS932</strain>
    </source>
</reference>
<gene>
    <name evidence="1" type="ORF">P167DRAFT_579649</name>
</gene>
<accession>A0A3N4K995</accession>
<evidence type="ECO:0000313" key="2">
    <source>
        <dbReference type="Proteomes" id="UP000277580"/>
    </source>
</evidence>